<dbReference type="EC" id="4.2.2.29" evidence="7"/>
<dbReference type="GO" id="GO:0008932">
    <property type="term" value="F:lytic endotransglycosylase activity"/>
    <property type="evidence" value="ECO:0007669"/>
    <property type="project" value="UniProtKB-UniRule"/>
</dbReference>
<evidence type="ECO:0000313" key="8">
    <source>
        <dbReference type="EMBL" id="AJB40510.1"/>
    </source>
</evidence>
<proteinExistence type="inferred from homology"/>
<dbReference type="Pfam" id="PF02618">
    <property type="entry name" value="YceG"/>
    <property type="match status" value="1"/>
</dbReference>
<keyword evidence="6 7" id="KW-0961">Cell wall biogenesis/degradation</keyword>
<dbReference type="InterPro" id="IPR003770">
    <property type="entry name" value="MLTG-like"/>
</dbReference>
<dbReference type="GO" id="GO:0071555">
    <property type="term" value="P:cell wall organization"/>
    <property type="evidence" value="ECO:0007669"/>
    <property type="project" value="UniProtKB-KW"/>
</dbReference>
<dbReference type="GO" id="GO:0005886">
    <property type="term" value="C:plasma membrane"/>
    <property type="evidence" value="ECO:0007669"/>
    <property type="project" value="UniProtKB-SubCell"/>
</dbReference>
<evidence type="ECO:0000256" key="4">
    <source>
        <dbReference type="ARBA" id="ARBA00023136"/>
    </source>
</evidence>
<dbReference type="RefSeq" id="WP_039487189.1">
    <property type="nucleotide sequence ID" value="NZ_CP007548.1"/>
</dbReference>
<dbReference type="Gene3D" id="3.30.1490.480">
    <property type="entry name" value="Endolytic murein transglycosylase"/>
    <property type="match status" value="1"/>
</dbReference>
<sequence>MSIRTFSFTPSVRLRRIVLWGSLFCAGVLCLLCLCLLVGLAPVRPFVKKEHMFTVQSGVGARKVIHELRNARLIRSEWAARLYVFARALNFKAGSYAVSPTMSAVRILTMLDDVEQQRFIKVTVPEGLTVKKIAALLQDATVVSAAAFVEACTSAALRTRYKIPAPSVEGFLYPDTYFFSYQERAANVVGTMIENFLAKTSQLPSFPGDPVARFKTVILASIVEREYRVASEAARIAGVFYNRMKVNMGLQSCATVEYVITEIEGKAHPERLFFKDLEIDSPFNTYKCAGLPPAPISNPGLTALNAALHPEVHDFFYFRLTDPQAGTHTFTKTLDEHDQAGLMLLKKNTGM</sequence>
<dbReference type="GO" id="GO:0009252">
    <property type="term" value="P:peptidoglycan biosynthetic process"/>
    <property type="evidence" value="ECO:0007669"/>
    <property type="project" value="UniProtKB-UniRule"/>
</dbReference>
<evidence type="ECO:0000256" key="3">
    <source>
        <dbReference type="ARBA" id="ARBA00022989"/>
    </source>
</evidence>
<evidence type="ECO:0000256" key="6">
    <source>
        <dbReference type="ARBA" id="ARBA00023316"/>
    </source>
</evidence>
<comment type="catalytic activity">
    <reaction evidence="7">
        <text>a peptidoglycan chain = a peptidoglycan chain with N-acetyl-1,6-anhydromuramyl-[peptide] at the reducing end + a peptidoglycan chain with N-acetylglucosamine at the non-reducing end.</text>
        <dbReference type="EC" id="4.2.2.29"/>
    </reaction>
</comment>
<evidence type="ECO:0000313" key="9">
    <source>
        <dbReference type="Proteomes" id="UP000031112"/>
    </source>
</evidence>
<dbReference type="Proteomes" id="UP000031112">
    <property type="component" value="Chromosome"/>
</dbReference>
<keyword evidence="2 7" id="KW-0812">Transmembrane</keyword>
<name>A0AAU8RWA9_TREPL</name>
<keyword evidence="4 7" id="KW-0472">Membrane</keyword>
<gene>
    <name evidence="7" type="primary">mltG</name>
    <name evidence="8" type="ORF">TENDBA_0491</name>
</gene>
<dbReference type="PANTHER" id="PTHR30518">
    <property type="entry name" value="ENDOLYTIC MUREIN TRANSGLYCOSYLASE"/>
    <property type="match status" value="1"/>
</dbReference>
<reference evidence="8 9" key="1">
    <citation type="journal article" date="2014" name="PLoS Negl. Trop. Dis.">
        <title>Whole Genome Sequence of the Treponema pallidum subsp. endemicum Strain Bosnia A: The Genome Is Related to Yaws Treponemes but Contains Few Loci Similar to Syphilis Treponemes.</title>
        <authorList>
            <person name="Staudova B."/>
            <person name="Strouhal M."/>
            <person name="Zobanikova M."/>
            <person name="Cejkova D."/>
            <person name="Fulton L.L."/>
            <person name="Chen L."/>
            <person name="Giacani L."/>
            <person name="Centurion-Lara A."/>
            <person name="Bruisten S.M."/>
            <person name="Sodergren E."/>
            <person name="Weinstock G.M."/>
            <person name="Smajs D."/>
        </authorList>
    </citation>
    <scope>NUCLEOTIDE SEQUENCE [LARGE SCALE GENOMIC DNA]</scope>
    <source>
        <strain evidence="8 9">Bosnia A</strain>
    </source>
</reference>
<comment type="subcellular location">
    <subcellularLocation>
        <location evidence="7">Cell membrane</location>
        <topology evidence="7">Single-pass membrane protein</topology>
    </subcellularLocation>
</comment>
<comment type="function">
    <text evidence="7">Functions as a peptidoglycan terminase that cleaves nascent peptidoglycan strands endolytically to terminate their elongation.</text>
</comment>
<accession>A0AAU8RWA9</accession>
<dbReference type="EMBL" id="CP007548">
    <property type="protein sequence ID" value="AJB40510.1"/>
    <property type="molecule type" value="Genomic_DNA"/>
</dbReference>
<protein>
    <recommendedName>
        <fullName evidence="7">Endolytic murein transglycosylase</fullName>
        <ecNumber evidence="7">4.2.2.29</ecNumber>
    </recommendedName>
    <alternativeName>
        <fullName evidence="7">Peptidoglycan lytic transglycosylase</fullName>
    </alternativeName>
    <alternativeName>
        <fullName evidence="7">Peptidoglycan polymerization terminase</fullName>
    </alternativeName>
</protein>
<keyword evidence="1 7" id="KW-1003">Cell membrane</keyword>
<evidence type="ECO:0000256" key="5">
    <source>
        <dbReference type="ARBA" id="ARBA00023239"/>
    </source>
</evidence>
<dbReference type="PANTHER" id="PTHR30518:SF2">
    <property type="entry name" value="ENDOLYTIC MUREIN TRANSGLYCOSYLASE"/>
    <property type="match status" value="1"/>
</dbReference>
<evidence type="ECO:0000256" key="1">
    <source>
        <dbReference type="ARBA" id="ARBA00022475"/>
    </source>
</evidence>
<dbReference type="HAMAP" id="MF_02065">
    <property type="entry name" value="MltG"/>
    <property type="match status" value="1"/>
</dbReference>
<evidence type="ECO:0000256" key="2">
    <source>
        <dbReference type="ARBA" id="ARBA00022692"/>
    </source>
</evidence>
<feature type="site" description="Important for catalytic activity" evidence="7">
    <location>
        <position position="226"/>
    </location>
</feature>
<dbReference type="AlphaFoldDB" id="A0AAU8RWA9"/>
<evidence type="ECO:0000256" key="7">
    <source>
        <dbReference type="HAMAP-Rule" id="MF_02065"/>
    </source>
</evidence>
<keyword evidence="3 7" id="KW-1133">Transmembrane helix</keyword>
<organism evidence="8 9">
    <name type="scientific">Treponema pallidum subsp. endemicum str. Bosnia A</name>
    <dbReference type="NCBI Taxonomy" id="1155776"/>
    <lineage>
        <taxon>Bacteria</taxon>
        <taxon>Pseudomonadati</taxon>
        <taxon>Spirochaetota</taxon>
        <taxon>Spirochaetia</taxon>
        <taxon>Spirochaetales</taxon>
        <taxon>Treponemataceae</taxon>
        <taxon>Treponema</taxon>
    </lineage>
</organism>
<dbReference type="NCBIfam" id="TIGR00247">
    <property type="entry name" value="endolytic transglycosylase MltG"/>
    <property type="match status" value="1"/>
</dbReference>
<keyword evidence="5 7" id="KW-0456">Lyase</keyword>
<comment type="similarity">
    <text evidence="7">Belongs to the transglycosylase MltG family.</text>
</comment>
<feature type="transmembrane region" description="Helical" evidence="7">
    <location>
        <begin position="17"/>
        <end position="43"/>
    </location>
</feature>
<dbReference type="CDD" id="cd08010">
    <property type="entry name" value="MltG_like"/>
    <property type="match status" value="1"/>
</dbReference>